<feature type="transmembrane region" description="Helical" evidence="10">
    <location>
        <begin position="106"/>
        <end position="125"/>
    </location>
</feature>
<dbReference type="NCBIfam" id="TIGR01297">
    <property type="entry name" value="CDF"/>
    <property type="match status" value="1"/>
</dbReference>
<feature type="compositionally biased region" description="Basic residues" evidence="9">
    <location>
        <begin position="8"/>
        <end position="29"/>
    </location>
</feature>
<evidence type="ECO:0000256" key="6">
    <source>
        <dbReference type="ARBA" id="ARBA00022989"/>
    </source>
</evidence>
<organism evidence="13 14">
    <name type="scientific">Aliiroseovarius crassostreae</name>
    <dbReference type="NCBI Taxonomy" id="154981"/>
    <lineage>
        <taxon>Bacteria</taxon>
        <taxon>Pseudomonadati</taxon>
        <taxon>Pseudomonadota</taxon>
        <taxon>Alphaproteobacteria</taxon>
        <taxon>Rhodobacterales</taxon>
        <taxon>Paracoccaceae</taxon>
        <taxon>Aliiroseovarius</taxon>
    </lineage>
</organism>
<dbReference type="Proteomes" id="UP001057991">
    <property type="component" value="Chromosome"/>
</dbReference>
<dbReference type="Pfam" id="PF16916">
    <property type="entry name" value="ZT_dimer"/>
    <property type="match status" value="1"/>
</dbReference>
<accession>A0A9Q9HEU9</accession>
<feature type="region of interest" description="Disordered" evidence="9">
    <location>
        <begin position="1"/>
        <end position="30"/>
    </location>
</feature>
<dbReference type="InterPro" id="IPR027470">
    <property type="entry name" value="Cation_efflux_CTD"/>
</dbReference>
<comment type="similarity">
    <text evidence="2">Belongs to the cation diffusion facilitator (CDF) transporter (TC 2.A.4) family. SLC30A subfamily.</text>
</comment>
<dbReference type="RefSeq" id="WP_259806323.1">
    <property type="nucleotide sequence ID" value="NZ_CP080776.1"/>
</dbReference>
<sequence>MPHDHNHTHTHQTGHKHGHGGGHGHHHHHIDPEAGDLRVGLAVAVNVLLTVAQIIGGVLSGSVALIADAIHNLSDAASLAIAFFARKIARRPTDAQMTFGYKRVELVAALINLTTLVVIGIYLAYEGIMRFFEPPEVAGWLVIIVAGVALVVDVITALLTWSMAKDSANIRAAFLHNVADALGSVAVIVVGVLIVAFDWYLADPIATLGIAAYIIWMGLGELRGVARILMLGAPPGLDVEDVIRAMEMEEGVEEVHHVHLWQISEEVTSLEAHVVVTPTNWSDANAVKTALKTTLNNRFGIGHVTLDMEAPGDVCVAPRRIGGTRQSVSG</sequence>
<keyword evidence="4 10" id="KW-0812">Transmembrane</keyword>
<dbReference type="InterPro" id="IPR027469">
    <property type="entry name" value="Cation_efflux_TMD_sf"/>
</dbReference>
<feature type="domain" description="Cation efflux protein cytoplasmic" evidence="12">
    <location>
        <begin position="234"/>
        <end position="309"/>
    </location>
</feature>
<dbReference type="Gene3D" id="1.20.1510.10">
    <property type="entry name" value="Cation efflux protein transmembrane domain"/>
    <property type="match status" value="1"/>
</dbReference>
<evidence type="ECO:0000256" key="9">
    <source>
        <dbReference type="SAM" id="MobiDB-lite"/>
    </source>
</evidence>
<dbReference type="InterPro" id="IPR050681">
    <property type="entry name" value="CDF/SLC30A"/>
</dbReference>
<proteinExistence type="inferred from homology"/>
<keyword evidence="7" id="KW-0406">Ion transport</keyword>
<keyword evidence="5" id="KW-0864">Zinc transport</keyword>
<feature type="transmembrane region" description="Helical" evidence="10">
    <location>
        <begin position="39"/>
        <end position="59"/>
    </location>
</feature>
<keyword evidence="3" id="KW-0813">Transport</keyword>
<gene>
    <name evidence="13" type="ORF">K3X48_02905</name>
</gene>
<dbReference type="SUPFAM" id="SSF161111">
    <property type="entry name" value="Cation efflux protein transmembrane domain-like"/>
    <property type="match status" value="1"/>
</dbReference>
<dbReference type="PANTHER" id="PTHR11562:SF17">
    <property type="entry name" value="RE54080P-RELATED"/>
    <property type="match status" value="1"/>
</dbReference>
<evidence type="ECO:0000256" key="1">
    <source>
        <dbReference type="ARBA" id="ARBA00004141"/>
    </source>
</evidence>
<evidence type="ECO:0000256" key="4">
    <source>
        <dbReference type="ARBA" id="ARBA00022692"/>
    </source>
</evidence>
<feature type="transmembrane region" description="Helical" evidence="10">
    <location>
        <begin position="65"/>
        <end position="85"/>
    </location>
</feature>
<dbReference type="GO" id="GO:0005886">
    <property type="term" value="C:plasma membrane"/>
    <property type="evidence" value="ECO:0007669"/>
    <property type="project" value="TreeGrafter"/>
</dbReference>
<feature type="transmembrane region" description="Helical" evidence="10">
    <location>
        <begin position="173"/>
        <end position="195"/>
    </location>
</feature>
<evidence type="ECO:0000256" key="2">
    <source>
        <dbReference type="ARBA" id="ARBA00008873"/>
    </source>
</evidence>
<dbReference type="InterPro" id="IPR036837">
    <property type="entry name" value="Cation_efflux_CTD_sf"/>
</dbReference>
<keyword evidence="5" id="KW-0862">Zinc</keyword>
<evidence type="ECO:0000259" key="12">
    <source>
        <dbReference type="Pfam" id="PF16916"/>
    </source>
</evidence>
<evidence type="ECO:0000256" key="5">
    <source>
        <dbReference type="ARBA" id="ARBA00022906"/>
    </source>
</evidence>
<protein>
    <submittedName>
        <fullName evidence="13">Cation diffusion facilitator family transporter</fullName>
    </submittedName>
</protein>
<reference evidence="13" key="1">
    <citation type="submission" date="2021-08" db="EMBL/GenBank/DDBJ databases">
        <authorList>
            <person name="Nwanade C."/>
            <person name="Wang M."/>
            <person name="Masoudi A."/>
            <person name="Yu Z."/>
            <person name="Liu J."/>
        </authorList>
    </citation>
    <scope>NUCLEOTIDE SEQUENCE</scope>
    <source>
        <strain evidence="13">S056</strain>
    </source>
</reference>
<dbReference type="AlphaFoldDB" id="A0A9Q9HEU9"/>
<dbReference type="EMBL" id="CP080776">
    <property type="protein sequence ID" value="UWP95962.1"/>
    <property type="molecule type" value="Genomic_DNA"/>
</dbReference>
<evidence type="ECO:0000256" key="3">
    <source>
        <dbReference type="ARBA" id="ARBA00022448"/>
    </source>
</evidence>
<dbReference type="SUPFAM" id="SSF160240">
    <property type="entry name" value="Cation efflux protein cytoplasmic domain-like"/>
    <property type="match status" value="1"/>
</dbReference>
<dbReference type="InterPro" id="IPR058533">
    <property type="entry name" value="Cation_efflux_TM"/>
</dbReference>
<dbReference type="PANTHER" id="PTHR11562">
    <property type="entry name" value="CATION EFFLUX PROTEIN/ ZINC TRANSPORTER"/>
    <property type="match status" value="1"/>
</dbReference>
<keyword evidence="8 10" id="KW-0472">Membrane</keyword>
<dbReference type="GO" id="GO:0005385">
    <property type="term" value="F:zinc ion transmembrane transporter activity"/>
    <property type="evidence" value="ECO:0007669"/>
    <property type="project" value="TreeGrafter"/>
</dbReference>
<evidence type="ECO:0000256" key="7">
    <source>
        <dbReference type="ARBA" id="ARBA00023065"/>
    </source>
</evidence>
<dbReference type="InterPro" id="IPR002524">
    <property type="entry name" value="Cation_efflux"/>
</dbReference>
<evidence type="ECO:0000259" key="11">
    <source>
        <dbReference type="Pfam" id="PF01545"/>
    </source>
</evidence>
<evidence type="ECO:0000256" key="8">
    <source>
        <dbReference type="ARBA" id="ARBA00023136"/>
    </source>
</evidence>
<evidence type="ECO:0000256" key="10">
    <source>
        <dbReference type="SAM" id="Phobius"/>
    </source>
</evidence>
<dbReference type="Pfam" id="PF01545">
    <property type="entry name" value="Cation_efflux"/>
    <property type="match status" value="1"/>
</dbReference>
<feature type="transmembrane region" description="Helical" evidence="10">
    <location>
        <begin position="201"/>
        <end position="219"/>
    </location>
</feature>
<feature type="domain" description="Cation efflux protein transmembrane" evidence="11">
    <location>
        <begin position="41"/>
        <end position="230"/>
    </location>
</feature>
<keyword evidence="6 10" id="KW-1133">Transmembrane helix</keyword>
<feature type="transmembrane region" description="Helical" evidence="10">
    <location>
        <begin position="137"/>
        <end position="161"/>
    </location>
</feature>
<name>A0A9Q9HEU9_9RHOB</name>
<comment type="subcellular location">
    <subcellularLocation>
        <location evidence="1">Membrane</location>
        <topology evidence="1">Multi-pass membrane protein</topology>
    </subcellularLocation>
</comment>
<evidence type="ECO:0000313" key="14">
    <source>
        <dbReference type="Proteomes" id="UP001057991"/>
    </source>
</evidence>
<evidence type="ECO:0000313" key="13">
    <source>
        <dbReference type="EMBL" id="UWP95962.1"/>
    </source>
</evidence>